<dbReference type="InterPro" id="IPR032506">
    <property type="entry name" value="SGSH_C"/>
</dbReference>
<dbReference type="PANTHER" id="PTHR45953">
    <property type="entry name" value="IDURONATE 2-SULFATASE"/>
    <property type="match status" value="1"/>
</dbReference>
<proteinExistence type="predicted"/>
<evidence type="ECO:0000313" key="5">
    <source>
        <dbReference type="EMBL" id="KKL62107.1"/>
    </source>
</evidence>
<dbReference type="EMBL" id="LAZR01028595">
    <property type="protein sequence ID" value="KKL62107.1"/>
    <property type="molecule type" value="Genomic_DNA"/>
</dbReference>
<dbReference type="Pfam" id="PF00884">
    <property type="entry name" value="Sulfatase"/>
    <property type="match status" value="1"/>
</dbReference>
<feature type="domain" description="N-sulphoglucosamine sulphohydrolase C-terminal" evidence="4">
    <location>
        <begin position="252"/>
        <end position="324"/>
    </location>
</feature>
<comment type="caution">
    <text evidence="5">The sequence shown here is derived from an EMBL/GenBank/DDBJ whole genome shotgun (WGS) entry which is preliminary data.</text>
</comment>
<keyword evidence="2" id="KW-0378">Hydrolase</keyword>
<gene>
    <name evidence="5" type="ORF">LCGC14_2188560</name>
</gene>
<dbReference type="InterPro" id="IPR017850">
    <property type="entry name" value="Alkaline_phosphatase_core_sf"/>
</dbReference>
<dbReference type="GO" id="GO:0046872">
    <property type="term" value="F:metal ion binding"/>
    <property type="evidence" value="ECO:0007669"/>
    <property type="project" value="UniProtKB-KW"/>
</dbReference>
<dbReference type="PANTHER" id="PTHR45953:SF1">
    <property type="entry name" value="IDURONATE 2-SULFATASE"/>
    <property type="match status" value="1"/>
</dbReference>
<feature type="domain" description="Sulfatase N-terminal" evidence="3">
    <location>
        <begin position="15"/>
        <end position="198"/>
    </location>
</feature>
<reference evidence="5" key="1">
    <citation type="journal article" date="2015" name="Nature">
        <title>Complex archaea that bridge the gap between prokaryotes and eukaryotes.</title>
        <authorList>
            <person name="Spang A."/>
            <person name="Saw J.H."/>
            <person name="Jorgensen S.L."/>
            <person name="Zaremba-Niedzwiedzka K."/>
            <person name="Martijn J."/>
            <person name="Lind A.E."/>
            <person name="van Eijk R."/>
            <person name="Schleper C."/>
            <person name="Guy L."/>
            <person name="Ettema T.J."/>
        </authorList>
    </citation>
    <scope>NUCLEOTIDE SEQUENCE</scope>
</reference>
<name>A0A0F9GFZ7_9ZZZZ</name>
<dbReference type="GO" id="GO:0005737">
    <property type="term" value="C:cytoplasm"/>
    <property type="evidence" value="ECO:0007669"/>
    <property type="project" value="TreeGrafter"/>
</dbReference>
<dbReference type="GO" id="GO:0004423">
    <property type="term" value="F:iduronate-2-sulfatase activity"/>
    <property type="evidence" value="ECO:0007669"/>
    <property type="project" value="TreeGrafter"/>
</dbReference>
<dbReference type="Pfam" id="PF16347">
    <property type="entry name" value="SGSH_C"/>
    <property type="match status" value="1"/>
</dbReference>
<sequence length="350" mass="38964">HYDSFLAQPFPGGPMETADALCVQRGIDLIRSRPDRPYVLYLPLTLPHPWYSAPQPWHDMYSPDDVPPLRPAGLPGKPMFHELIRKTRGLHKLDDAQLRRIAAVHLGMTTYVDWLFGELLKAIDETGQADDTCVIHTTDHGDWAGEFGLVEKWPSALDDTISRVPLAIRAPGRVAGHVVDTPVELFDVMATMMDLAGIEATHTHFARSLVGQLDGAPGDADRAAFAEGGYDPHEPRCFEGRNQGDHAGRTADNIYYQKGRLQQTDPLSVCRAVMIRTATHKLIYRTEDVCELYDMAADPRELSNLCDLPEAADVRRELEARLLRFLARTSDVTPIAEDPRGLPPGGFTER</sequence>
<protein>
    <recommendedName>
        <fullName evidence="6">Sulfatase N-terminal domain-containing protein</fullName>
    </recommendedName>
</protein>
<dbReference type="SUPFAM" id="SSF53649">
    <property type="entry name" value="Alkaline phosphatase-like"/>
    <property type="match status" value="1"/>
</dbReference>
<evidence type="ECO:0000259" key="3">
    <source>
        <dbReference type="Pfam" id="PF00884"/>
    </source>
</evidence>
<accession>A0A0F9GFZ7</accession>
<evidence type="ECO:0000259" key="4">
    <source>
        <dbReference type="Pfam" id="PF16347"/>
    </source>
</evidence>
<dbReference type="Gene3D" id="3.40.720.10">
    <property type="entry name" value="Alkaline Phosphatase, subunit A"/>
    <property type="match status" value="1"/>
</dbReference>
<evidence type="ECO:0008006" key="6">
    <source>
        <dbReference type="Google" id="ProtNLM"/>
    </source>
</evidence>
<organism evidence="5">
    <name type="scientific">marine sediment metagenome</name>
    <dbReference type="NCBI Taxonomy" id="412755"/>
    <lineage>
        <taxon>unclassified sequences</taxon>
        <taxon>metagenomes</taxon>
        <taxon>ecological metagenomes</taxon>
    </lineage>
</organism>
<evidence type="ECO:0000256" key="1">
    <source>
        <dbReference type="ARBA" id="ARBA00022723"/>
    </source>
</evidence>
<feature type="non-terminal residue" evidence="5">
    <location>
        <position position="1"/>
    </location>
</feature>
<evidence type="ECO:0000256" key="2">
    <source>
        <dbReference type="ARBA" id="ARBA00022801"/>
    </source>
</evidence>
<dbReference type="InterPro" id="IPR000917">
    <property type="entry name" value="Sulfatase_N"/>
</dbReference>
<keyword evidence="1" id="KW-0479">Metal-binding</keyword>
<dbReference type="AlphaFoldDB" id="A0A0F9GFZ7"/>